<dbReference type="GO" id="GO:0005774">
    <property type="term" value="C:vacuolar membrane"/>
    <property type="evidence" value="ECO:0007669"/>
    <property type="project" value="TreeGrafter"/>
</dbReference>
<dbReference type="AlphaFoldDB" id="A0A8K0C3Q2"/>
<organism evidence="7 8">
    <name type="scientific">Ignelater luminosus</name>
    <name type="common">Cucubano</name>
    <name type="synonym">Pyrophorus luminosus</name>
    <dbReference type="NCBI Taxonomy" id="2038154"/>
    <lineage>
        <taxon>Eukaryota</taxon>
        <taxon>Metazoa</taxon>
        <taxon>Ecdysozoa</taxon>
        <taxon>Arthropoda</taxon>
        <taxon>Hexapoda</taxon>
        <taxon>Insecta</taxon>
        <taxon>Pterygota</taxon>
        <taxon>Neoptera</taxon>
        <taxon>Endopterygota</taxon>
        <taxon>Coleoptera</taxon>
        <taxon>Polyphaga</taxon>
        <taxon>Elateriformia</taxon>
        <taxon>Elateroidea</taxon>
        <taxon>Elateridae</taxon>
        <taxon>Agrypninae</taxon>
        <taxon>Pyrophorini</taxon>
        <taxon>Ignelater</taxon>
    </lineage>
</organism>
<keyword evidence="8" id="KW-1185">Reference proteome</keyword>
<dbReference type="GO" id="GO:0015179">
    <property type="term" value="F:L-amino acid transmembrane transporter activity"/>
    <property type="evidence" value="ECO:0007669"/>
    <property type="project" value="TreeGrafter"/>
</dbReference>
<evidence type="ECO:0000256" key="4">
    <source>
        <dbReference type="ARBA" id="ARBA00023136"/>
    </source>
</evidence>
<dbReference type="OrthoDB" id="1684102at2759"/>
<comment type="caution">
    <text evidence="7">The sequence shown here is derived from an EMBL/GenBank/DDBJ whole genome shotgun (WGS) entry which is preliminary data.</text>
</comment>
<keyword evidence="2 5" id="KW-0812">Transmembrane</keyword>
<gene>
    <name evidence="7" type="ORF">ILUMI_27203</name>
</gene>
<keyword evidence="4 5" id="KW-0472">Membrane</keyword>
<evidence type="ECO:0000259" key="6">
    <source>
        <dbReference type="Pfam" id="PF01490"/>
    </source>
</evidence>
<feature type="domain" description="Amino acid transporter transmembrane" evidence="6">
    <location>
        <begin position="66"/>
        <end position="144"/>
    </location>
</feature>
<dbReference type="Pfam" id="PF01490">
    <property type="entry name" value="Aa_trans"/>
    <property type="match status" value="1"/>
</dbReference>
<accession>A0A8K0C3Q2</accession>
<protein>
    <recommendedName>
        <fullName evidence="6">Amino acid transporter transmembrane domain-containing protein</fullName>
    </recommendedName>
</protein>
<evidence type="ECO:0000256" key="2">
    <source>
        <dbReference type="ARBA" id="ARBA00022692"/>
    </source>
</evidence>
<evidence type="ECO:0000313" key="8">
    <source>
        <dbReference type="Proteomes" id="UP000801492"/>
    </source>
</evidence>
<sequence length="158" mass="17427">MSAQHTNPVFVSDESCTERSLSTLNSPPGNSVKKDVFTIDLKETNKAKEAYDSYDPYLHRKVERPTTNSETLLHLLKGCLGTGILAMPKAFSHSGYLFGSIGTICIGIVCVYCIHLLITAEYELCKRRKTPSLTYPATAEAAFSEGPPFLRKFAPYSV</sequence>
<dbReference type="EMBL" id="VTPC01091251">
    <property type="protein sequence ID" value="KAF2878964.1"/>
    <property type="molecule type" value="Genomic_DNA"/>
</dbReference>
<evidence type="ECO:0000256" key="3">
    <source>
        <dbReference type="ARBA" id="ARBA00022989"/>
    </source>
</evidence>
<evidence type="ECO:0000256" key="5">
    <source>
        <dbReference type="SAM" id="Phobius"/>
    </source>
</evidence>
<reference evidence="7" key="1">
    <citation type="submission" date="2019-08" db="EMBL/GenBank/DDBJ databases">
        <title>The genome of the North American firefly Photinus pyralis.</title>
        <authorList>
            <consortium name="Photinus pyralis genome working group"/>
            <person name="Fallon T.R."/>
            <person name="Sander Lower S.E."/>
            <person name="Weng J.-K."/>
        </authorList>
    </citation>
    <scope>NUCLEOTIDE SEQUENCE</scope>
    <source>
        <strain evidence="7">TRF0915ILg1</strain>
        <tissue evidence="7">Whole body</tissue>
    </source>
</reference>
<dbReference type="PANTHER" id="PTHR22950">
    <property type="entry name" value="AMINO ACID TRANSPORTER"/>
    <property type="match status" value="1"/>
</dbReference>
<evidence type="ECO:0000256" key="1">
    <source>
        <dbReference type="ARBA" id="ARBA00004141"/>
    </source>
</evidence>
<dbReference type="InterPro" id="IPR013057">
    <property type="entry name" value="AA_transpt_TM"/>
</dbReference>
<comment type="subcellular location">
    <subcellularLocation>
        <location evidence="1">Membrane</location>
        <topology evidence="1">Multi-pass membrane protein</topology>
    </subcellularLocation>
</comment>
<dbReference type="Proteomes" id="UP000801492">
    <property type="component" value="Unassembled WGS sequence"/>
</dbReference>
<proteinExistence type="predicted"/>
<feature type="transmembrane region" description="Helical" evidence="5">
    <location>
        <begin position="96"/>
        <end position="118"/>
    </location>
</feature>
<name>A0A8K0C3Q2_IGNLU</name>
<dbReference type="PANTHER" id="PTHR22950:SF680">
    <property type="entry name" value="PROTON-COUPLED AMINO ACID TRANSPORTER 4-LIKE PROTEIN"/>
    <property type="match status" value="1"/>
</dbReference>
<keyword evidence="3 5" id="KW-1133">Transmembrane helix</keyword>
<evidence type="ECO:0000313" key="7">
    <source>
        <dbReference type="EMBL" id="KAF2878964.1"/>
    </source>
</evidence>